<name>A0A840IVI5_9PSEU</name>
<dbReference type="RefSeq" id="WP_184781561.1">
    <property type="nucleotide sequence ID" value="NZ_JACHMG010000001.1"/>
</dbReference>
<evidence type="ECO:0000256" key="2">
    <source>
        <dbReference type="ARBA" id="ARBA00022475"/>
    </source>
</evidence>
<dbReference type="GO" id="GO:0022857">
    <property type="term" value="F:transmembrane transporter activity"/>
    <property type="evidence" value="ECO:0007669"/>
    <property type="project" value="TreeGrafter"/>
</dbReference>
<evidence type="ECO:0000256" key="4">
    <source>
        <dbReference type="ARBA" id="ARBA00022989"/>
    </source>
</evidence>
<sequence length="100" mass="9963">MAWPGLYVFVAAWAIFAWALSPVIQAGIMSVAGDQPMLAMSLGISGLYGGSAVGAALGGYLVVNYGPAAIPLPGTVWLAVAVVCAIVKPASTRESVAVGG</sequence>
<accession>A0A840IVI5</accession>
<evidence type="ECO:0000313" key="8">
    <source>
        <dbReference type="Proteomes" id="UP000581769"/>
    </source>
</evidence>
<comment type="caution">
    <text evidence="7">The sequence shown here is derived from an EMBL/GenBank/DDBJ whole genome shotgun (WGS) entry which is preliminary data.</text>
</comment>
<dbReference type="GO" id="GO:0005886">
    <property type="term" value="C:plasma membrane"/>
    <property type="evidence" value="ECO:0007669"/>
    <property type="project" value="UniProtKB-SubCell"/>
</dbReference>
<dbReference type="SUPFAM" id="SSF103473">
    <property type="entry name" value="MFS general substrate transporter"/>
    <property type="match status" value="1"/>
</dbReference>
<proteinExistence type="predicted"/>
<evidence type="ECO:0000313" key="7">
    <source>
        <dbReference type="EMBL" id="MBB4686751.1"/>
    </source>
</evidence>
<feature type="transmembrane region" description="Helical" evidence="6">
    <location>
        <begin position="6"/>
        <end position="26"/>
    </location>
</feature>
<keyword evidence="3 6" id="KW-0812">Transmembrane</keyword>
<gene>
    <name evidence="7" type="ORF">BJY18_004236</name>
</gene>
<keyword evidence="8" id="KW-1185">Reference proteome</keyword>
<keyword evidence="4 6" id="KW-1133">Transmembrane helix</keyword>
<feature type="transmembrane region" description="Helical" evidence="6">
    <location>
        <begin position="38"/>
        <end position="62"/>
    </location>
</feature>
<organism evidence="7 8">
    <name type="scientific">Amycolatopsis jiangsuensis</name>
    <dbReference type="NCBI Taxonomy" id="1181879"/>
    <lineage>
        <taxon>Bacteria</taxon>
        <taxon>Bacillati</taxon>
        <taxon>Actinomycetota</taxon>
        <taxon>Actinomycetes</taxon>
        <taxon>Pseudonocardiales</taxon>
        <taxon>Pseudonocardiaceae</taxon>
        <taxon>Amycolatopsis</taxon>
    </lineage>
</organism>
<comment type="subcellular location">
    <subcellularLocation>
        <location evidence="1">Cell membrane</location>
        <topology evidence="1">Multi-pass membrane protein</topology>
    </subcellularLocation>
</comment>
<feature type="transmembrane region" description="Helical" evidence="6">
    <location>
        <begin position="68"/>
        <end position="87"/>
    </location>
</feature>
<evidence type="ECO:0000256" key="3">
    <source>
        <dbReference type="ARBA" id="ARBA00022692"/>
    </source>
</evidence>
<evidence type="ECO:0000256" key="5">
    <source>
        <dbReference type="ARBA" id="ARBA00023136"/>
    </source>
</evidence>
<dbReference type="InterPro" id="IPR050189">
    <property type="entry name" value="MFS_Efflux_Transporters"/>
</dbReference>
<dbReference type="InterPro" id="IPR036259">
    <property type="entry name" value="MFS_trans_sf"/>
</dbReference>
<reference evidence="7 8" key="1">
    <citation type="submission" date="2020-08" db="EMBL/GenBank/DDBJ databases">
        <title>Sequencing the genomes of 1000 actinobacteria strains.</title>
        <authorList>
            <person name="Klenk H.-P."/>
        </authorList>
    </citation>
    <scope>NUCLEOTIDE SEQUENCE [LARGE SCALE GENOMIC DNA]</scope>
    <source>
        <strain evidence="7 8">DSM 45859</strain>
    </source>
</reference>
<keyword evidence="5 6" id="KW-0472">Membrane</keyword>
<dbReference type="Proteomes" id="UP000581769">
    <property type="component" value="Unassembled WGS sequence"/>
</dbReference>
<evidence type="ECO:0000256" key="1">
    <source>
        <dbReference type="ARBA" id="ARBA00004651"/>
    </source>
</evidence>
<dbReference type="AlphaFoldDB" id="A0A840IVI5"/>
<keyword evidence="2" id="KW-1003">Cell membrane</keyword>
<dbReference type="PANTHER" id="PTHR43124:SF10">
    <property type="entry name" value="PURINE EFFLUX PUMP PBUE"/>
    <property type="match status" value="1"/>
</dbReference>
<protein>
    <submittedName>
        <fullName evidence="7">Putative MFS family arabinose efflux permease</fullName>
    </submittedName>
</protein>
<dbReference type="PANTHER" id="PTHR43124">
    <property type="entry name" value="PURINE EFFLUX PUMP PBUE"/>
    <property type="match status" value="1"/>
</dbReference>
<evidence type="ECO:0000256" key="6">
    <source>
        <dbReference type="SAM" id="Phobius"/>
    </source>
</evidence>
<dbReference type="EMBL" id="JACHMG010000001">
    <property type="protein sequence ID" value="MBB4686751.1"/>
    <property type="molecule type" value="Genomic_DNA"/>
</dbReference>